<keyword evidence="4 5" id="KW-0479">Metal-binding</keyword>
<accession>A0A9J7MWP8</accession>
<dbReference type="CDD" id="cd09633">
    <property type="entry name" value="Deltex_C"/>
    <property type="match status" value="1"/>
</dbReference>
<keyword evidence="3 5" id="KW-0808">Transferase</keyword>
<evidence type="ECO:0000256" key="1">
    <source>
        <dbReference type="ARBA" id="ARBA00000900"/>
    </source>
</evidence>
<protein>
    <recommendedName>
        <fullName evidence="5">E3 ubiquitin-protein ligase</fullName>
        <ecNumber evidence="5">2.3.2.27</ecNumber>
    </recommendedName>
</protein>
<evidence type="ECO:0000256" key="2">
    <source>
        <dbReference type="ARBA" id="ARBA00004906"/>
    </source>
</evidence>
<reference evidence="8" key="1">
    <citation type="journal article" date="2020" name="Nat. Ecol. Evol.">
        <title>Deeply conserved synteny resolves early events in vertebrate evolution.</title>
        <authorList>
            <person name="Simakov O."/>
            <person name="Marletaz F."/>
            <person name="Yue J.X."/>
            <person name="O'Connell B."/>
            <person name="Jenkins J."/>
            <person name="Brandt A."/>
            <person name="Calef R."/>
            <person name="Tung C.H."/>
            <person name="Huang T.K."/>
            <person name="Schmutz J."/>
            <person name="Satoh N."/>
            <person name="Yu J.K."/>
            <person name="Putnam N.H."/>
            <person name="Green R.E."/>
            <person name="Rokhsar D.S."/>
        </authorList>
    </citation>
    <scope>NUCLEOTIDE SEQUENCE [LARGE SCALE GENOMIC DNA]</scope>
    <source>
        <strain evidence="8">S238N-H82</strain>
    </source>
</reference>
<keyword evidence="5" id="KW-0862">Zinc</keyword>
<dbReference type="RefSeq" id="XP_035681635.1">
    <property type="nucleotide sequence ID" value="XM_035825742.1"/>
</dbReference>
<dbReference type="Pfam" id="PF18102">
    <property type="entry name" value="DTC"/>
    <property type="match status" value="1"/>
</dbReference>
<comment type="similarity">
    <text evidence="5">Belongs to the Deltex family.</text>
</comment>
<keyword evidence="8" id="KW-1185">Reference proteome</keyword>
<comment type="pathway">
    <text evidence="2 5">Protein modification; protein ubiquitination.</text>
</comment>
<comment type="subcellular location">
    <subcellularLocation>
        <location evidence="5">Cytoplasm</location>
    </subcellularLocation>
</comment>
<keyword evidence="5" id="KW-0963">Cytoplasm</keyword>
<dbReference type="PANTHER" id="PTHR12622">
    <property type="entry name" value="DELTEX-RELATED"/>
    <property type="match status" value="1"/>
</dbReference>
<dbReference type="GO" id="GO:0005737">
    <property type="term" value="C:cytoplasm"/>
    <property type="evidence" value="ECO:0007669"/>
    <property type="project" value="UniProtKB-SubCell"/>
</dbReference>
<dbReference type="GO" id="GO:0007219">
    <property type="term" value="P:Notch signaling pathway"/>
    <property type="evidence" value="ECO:0000318"/>
    <property type="project" value="GO_Central"/>
</dbReference>
<feature type="region of interest" description="Disordered" evidence="6">
    <location>
        <begin position="34"/>
        <end position="53"/>
    </location>
</feature>
<dbReference type="OrthoDB" id="527344at2759"/>
<evidence type="ECO:0000256" key="4">
    <source>
        <dbReference type="ARBA" id="ARBA00022723"/>
    </source>
</evidence>
<evidence type="ECO:0000313" key="9">
    <source>
        <dbReference type="RefSeq" id="XP_035681635.1"/>
    </source>
</evidence>
<gene>
    <name evidence="9" type="primary">LOC118419378</name>
</gene>
<evidence type="ECO:0000256" key="5">
    <source>
        <dbReference type="RuleBase" id="RU367105"/>
    </source>
</evidence>
<sequence>MTHRIDYLHSLPGYEYMNCRSIATIEIHYYFPDGTQGPEHPNPGKPYTGTSRTAYLPDNAEGREVLRLLKQAFDSRLVFTIGTSATTGLTDTVVWNGIPHKTSKYGGPNSYGYPDPQYLATVKEQLAAKGIK</sequence>
<dbReference type="GO" id="GO:0008270">
    <property type="term" value="F:zinc ion binding"/>
    <property type="evidence" value="ECO:0007669"/>
    <property type="project" value="UniProtKB-KW"/>
</dbReference>
<dbReference type="GO" id="GO:0005654">
    <property type="term" value="C:nucleoplasm"/>
    <property type="evidence" value="ECO:0000318"/>
    <property type="project" value="GO_Central"/>
</dbReference>
<evidence type="ECO:0000313" key="8">
    <source>
        <dbReference type="Proteomes" id="UP000001554"/>
    </source>
</evidence>
<dbReference type="GO" id="GO:0061630">
    <property type="term" value="F:ubiquitin protein ligase activity"/>
    <property type="evidence" value="ECO:0000318"/>
    <property type="project" value="GO_Central"/>
</dbReference>
<feature type="domain" description="Deltex C-terminal" evidence="7">
    <location>
        <begin position="8"/>
        <end position="131"/>
    </location>
</feature>
<dbReference type="AlphaFoldDB" id="A0A9J7MWP8"/>
<comment type="catalytic activity">
    <reaction evidence="1 5">
        <text>S-ubiquitinyl-[E2 ubiquitin-conjugating enzyme]-L-cysteine + [acceptor protein]-L-lysine = [E2 ubiquitin-conjugating enzyme]-L-cysteine + N(6)-ubiquitinyl-[acceptor protein]-L-lysine.</text>
        <dbReference type="EC" id="2.3.2.27"/>
    </reaction>
</comment>
<evidence type="ECO:0000256" key="3">
    <source>
        <dbReference type="ARBA" id="ARBA00022679"/>
    </source>
</evidence>
<proteinExistence type="inferred from homology"/>
<dbReference type="EC" id="2.3.2.27" evidence="5"/>
<dbReference type="KEGG" id="bfo:118419378"/>
<dbReference type="OMA" id="TIEIHYY"/>
<dbReference type="Proteomes" id="UP000001554">
    <property type="component" value="Chromosome 7"/>
</dbReference>
<dbReference type="InterPro" id="IPR039399">
    <property type="entry name" value="Deltex_C_sf"/>
</dbReference>
<dbReference type="GeneID" id="118419378"/>
<dbReference type="GO" id="GO:0016567">
    <property type="term" value="P:protein ubiquitination"/>
    <property type="evidence" value="ECO:0000318"/>
    <property type="project" value="GO_Central"/>
</dbReference>
<dbReference type="InterPro" id="IPR039396">
    <property type="entry name" value="Deltex_C"/>
</dbReference>
<reference evidence="9" key="2">
    <citation type="submission" date="2025-08" db="UniProtKB">
        <authorList>
            <consortium name="RefSeq"/>
        </authorList>
    </citation>
    <scope>IDENTIFICATION</scope>
    <source>
        <strain evidence="9">S238N-H82</strain>
        <tissue evidence="9">Testes</tissue>
    </source>
</reference>
<dbReference type="InterPro" id="IPR039398">
    <property type="entry name" value="Deltex_fam"/>
</dbReference>
<keyword evidence="5" id="KW-0863">Zinc-finger</keyword>
<dbReference type="Gene3D" id="3.30.390.130">
    <property type="match status" value="1"/>
</dbReference>
<evidence type="ECO:0000259" key="7">
    <source>
        <dbReference type="Pfam" id="PF18102"/>
    </source>
</evidence>
<organism evidence="8 9">
    <name type="scientific">Branchiostoma floridae</name>
    <name type="common">Florida lancelet</name>
    <name type="synonym">Amphioxus</name>
    <dbReference type="NCBI Taxonomy" id="7739"/>
    <lineage>
        <taxon>Eukaryota</taxon>
        <taxon>Metazoa</taxon>
        <taxon>Chordata</taxon>
        <taxon>Cephalochordata</taxon>
        <taxon>Leptocardii</taxon>
        <taxon>Amphioxiformes</taxon>
        <taxon>Branchiostomatidae</taxon>
        <taxon>Branchiostoma</taxon>
    </lineage>
</organism>
<name>A0A9J7MWP8_BRAFL</name>
<evidence type="ECO:0000256" key="6">
    <source>
        <dbReference type="SAM" id="MobiDB-lite"/>
    </source>
</evidence>